<dbReference type="InterPro" id="IPR009057">
    <property type="entry name" value="Homeodomain-like_sf"/>
</dbReference>
<dbReference type="PANTHER" id="PTHR30055:SF209">
    <property type="entry name" value="POSSIBLE TRANSCRIPTIONAL REGULATORY PROTEIN (PROBABLY TETR-FAMILY)"/>
    <property type="match status" value="1"/>
</dbReference>
<protein>
    <submittedName>
        <fullName evidence="4">TetR family transcriptional regulator</fullName>
    </submittedName>
</protein>
<organism evidence="4 5">
    <name type="scientific">Phytohabitans aurantiacus</name>
    <dbReference type="NCBI Taxonomy" id="3016789"/>
    <lineage>
        <taxon>Bacteria</taxon>
        <taxon>Bacillati</taxon>
        <taxon>Actinomycetota</taxon>
        <taxon>Actinomycetes</taxon>
        <taxon>Micromonosporales</taxon>
        <taxon>Micromonosporaceae</taxon>
    </lineage>
</organism>
<dbReference type="EMBL" id="BSDI01000002">
    <property type="protein sequence ID" value="GLH95437.1"/>
    <property type="molecule type" value="Genomic_DNA"/>
</dbReference>
<evidence type="ECO:0000256" key="2">
    <source>
        <dbReference type="PROSITE-ProRule" id="PRU00335"/>
    </source>
</evidence>
<accession>A0ABQ5QN98</accession>
<reference evidence="4" key="1">
    <citation type="submission" date="2022-12" db="EMBL/GenBank/DDBJ databases">
        <title>New Phytohabitans aurantiacus sp. RD004123 nov., an actinomycete isolated from soil.</title>
        <authorList>
            <person name="Triningsih D.W."/>
            <person name="Harunari E."/>
            <person name="Igarashi Y."/>
        </authorList>
    </citation>
    <scope>NUCLEOTIDE SEQUENCE</scope>
    <source>
        <strain evidence="4">RD004123</strain>
    </source>
</reference>
<evidence type="ECO:0000313" key="5">
    <source>
        <dbReference type="Proteomes" id="UP001144280"/>
    </source>
</evidence>
<evidence type="ECO:0000256" key="1">
    <source>
        <dbReference type="ARBA" id="ARBA00023125"/>
    </source>
</evidence>
<comment type="caution">
    <text evidence="4">The sequence shown here is derived from an EMBL/GenBank/DDBJ whole genome shotgun (WGS) entry which is preliminary data.</text>
</comment>
<name>A0ABQ5QN98_9ACTN</name>
<sequence length="209" mass="22740">MTEPERLRADAVRNRTAILRATEELLTRYHPQQISMEQIAAAAGVGKGTVFHRFGSRYGLMRALMQERAQDLESAITAGPPPLGQGAPPRVRLLAFLTAVVDLVARNKGLLAALGPAAPVTTAPVTTASASVTTVPEQEPREAHPVYKSWHGHISQLVYQQRQDLDADMLAHVLLATLHSEPILNALQRGDGNRLDRTLRDLVTGLLPE</sequence>
<dbReference type="InterPro" id="IPR001647">
    <property type="entry name" value="HTH_TetR"/>
</dbReference>
<evidence type="ECO:0000313" key="4">
    <source>
        <dbReference type="EMBL" id="GLH95437.1"/>
    </source>
</evidence>
<evidence type="ECO:0000259" key="3">
    <source>
        <dbReference type="PROSITE" id="PS50977"/>
    </source>
</evidence>
<keyword evidence="1 2" id="KW-0238">DNA-binding</keyword>
<feature type="domain" description="HTH tetR-type" evidence="3">
    <location>
        <begin position="12"/>
        <end position="72"/>
    </location>
</feature>
<gene>
    <name evidence="4" type="ORF">Pa4123_07090</name>
</gene>
<dbReference type="Gene3D" id="1.10.357.10">
    <property type="entry name" value="Tetracycline Repressor, domain 2"/>
    <property type="match status" value="1"/>
</dbReference>
<dbReference type="PROSITE" id="PS50977">
    <property type="entry name" value="HTH_TETR_2"/>
    <property type="match status" value="1"/>
</dbReference>
<feature type="DNA-binding region" description="H-T-H motif" evidence="2">
    <location>
        <begin position="35"/>
        <end position="54"/>
    </location>
</feature>
<dbReference type="RefSeq" id="WP_281892445.1">
    <property type="nucleotide sequence ID" value="NZ_BSDI01000002.1"/>
</dbReference>
<proteinExistence type="predicted"/>
<dbReference type="Proteomes" id="UP001144280">
    <property type="component" value="Unassembled WGS sequence"/>
</dbReference>
<dbReference type="InterPro" id="IPR050109">
    <property type="entry name" value="HTH-type_TetR-like_transc_reg"/>
</dbReference>
<dbReference type="Pfam" id="PF00440">
    <property type="entry name" value="TetR_N"/>
    <property type="match status" value="1"/>
</dbReference>
<dbReference type="PANTHER" id="PTHR30055">
    <property type="entry name" value="HTH-TYPE TRANSCRIPTIONAL REGULATOR RUTR"/>
    <property type="match status" value="1"/>
</dbReference>
<dbReference type="SUPFAM" id="SSF46689">
    <property type="entry name" value="Homeodomain-like"/>
    <property type="match status" value="1"/>
</dbReference>
<keyword evidence="5" id="KW-1185">Reference proteome</keyword>